<evidence type="ECO:0000256" key="1">
    <source>
        <dbReference type="SAM" id="MobiDB-lite"/>
    </source>
</evidence>
<feature type="region of interest" description="Disordered" evidence="1">
    <location>
        <begin position="302"/>
        <end position="380"/>
    </location>
</feature>
<feature type="compositionally biased region" description="Polar residues" evidence="1">
    <location>
        <begin position="332"/>
        <end position="353"/>
    </location>
</feature>
<dbReference type="GO" id="GO:0043634">
    <property type="term" value="P:polyadenylation-dependent ncRNA catabolic process"/>
    <property type="evidence" value="ECO:0007669"/>
    <property type="project" value="TreeGrafter"/>
</dbReference>
<dbReference type="VEuPathDB" id="FungiDB:M747DRAFT_329169"/>
<gene>
    <name evidence="2" type="ORF">M747DRAFT_329169</name>
</gene>
<proteinExistence type="predicted"/>
<evidence type="ECO:0000313" key="3">
    <source>
        <dbReference type="Proteomes" id="UP000253845"/>
    </source>
</evidence>
<organism evidence="2 3">
    <name type="scientific">Aspergillus niger ATCC 13496</name>
    <dbReference type="NCBI Taxonomy" id="1353008"/>
    <lineage>
        <taxon>Eukaryota</taxon>
        <taxon>Fungi</taxon>
        <taxon>Dikarya</taxon>
        <taxon>Ascomycota</taxon>
        <taxon>Pezizomycotina</taxon>
        <taxon>Eurotiomycetes</taxon>
        <taxon>Eurotiomycetidae</taxon>
        <taxon>Eurotiales</taxon>
        <taxon>Aspergillaceae</taxon>
        <taxon>Aspergillus</taxon>
        <taxon>Aspergillus subgen. Circumdati</taxon>
    </lineage>
</organism>
<dbReference type="SUPFAM" id="SSF81631">
    <property type="entry name" value="PAP/OAS1 substrate-binding domain"/>
    <property type="match status" value="1"/>
</dbReference>
<feature type="compositionally biased region" description="Polar residues" evidence="1">
    <location>
        <begin position="362"/>
        <end position="374"/>
    </location>
</feature>
<dbReference type="GO" id="GO:1990817">
    <property type="term" value="F:poly(A) RNA polymerase activity"/>
    <property type="evidence" value="ECO:0007669"/>
    <property type="project" value="InterPro"/>
</dbReference>
<evidence type="ECO:0000313" key="2">
    <source>
        <dbReference type="EMBL" id="RDH23644.1"/>
    </source>
</evidence>
<name>A0A370C737_ASPNG</name>
<dbReference type="PANTHER" id="PTHR23092:SF50">
    <property type="entry name" value="MTF2-LIKE C-TERMINAL DOMAIN-CONTAINING PROTEIN"/>
    <property type="match status" value="1"/>
</dbReference>
<sequence>MEGVRSKIIDDDGDDDDVCISFQTSLVVVKVAQVRLTRAMSNPLGSESCIGRNHEQSARECSGMWEKMPDETCPIPDNPIETCPCHGMQLDPLGILALAKEELTEAKKQKYRKGKKKKKKKEKGQRMDEVYTITASSHVHMQHLTVLSLISLSDTATLSLSRIPCFDFLPRFSLSPLRLIPSIPSEITRPRYSPSIPIDSVCPELSAVRSQVYPVYFPFLRFMPPVATISPQCLHCPAERAVMRVLRPSKHHFLSSSSSSLAAYLAPSISYPLKPRYFHQTRSSPKDPAIFKNSLQKTLEAHRSSNRASLIRRIPTKPDHSESSPAEVASGDGSSNDSSTADVTLGQSSSTPRGSKRRLRSIQKSYQPPRTTYAPQLIHWDADPKRGRSVQCPWLDDLDSTRPFSDGLSQLDAEIKALEKYLSPSPPEEESVHRITAHIAGLLEGTAPRAPCIIGSWRTGLAMSHSHLDLLLPVPDSIRSNELVRKPSATRPQILTQHKRLLRGVEQIFQECQSFSNNITYPFTTVHHETGLRVRFYCGEDIPPMVEYIQDYCAEYPSVRPLYMAVRLLLESQGLCGQGPRSLKPEALVMLIVAFLKLNHGKFQRPDGLGERLLAFLQMYGTDVDLTTTGIAVDPPSTFDADTIRSASRMFSSEPDEVPAHLRGQRAIINMKKSAVSMGNTAAATRLCLQNPTNYLDDLGRSCLDTPQLQVAFARAHGRLRMALKHWEQCAPVTLDHSLLNSILQVNFDDFNQVRDRLTVGTVDPT</sequence>
<evidence type="ECO:0008006" key="4">
    <source>
        <dbReference type="Google" id="ProtNLM"/>
    </source>
</evidence>
<dbReference type="PANTHER" id="PTHR23092">
    <property type="entry name" value="POLY(A) RNA POLYMERASE"/>
    <property type="match status" value="1"/>
</dbReference>
<dbReference type="Proteomes" id="UP000253845">
    <property type="component" value="Unassembled WGS sequence"/>
</dbReference>
<dbReference type="Gene3D" id="1.10.1410.10">
    <property type="match status" value="1"/>
</dbReference>
<dbReference type="InterPro" id="IPR045862">
    <property type="entry name" value="Trf4-like"/>
</dbReference>
<reference evidence="2 3" key="1">
    <citation type="submission" date="2018-07" db="EMBL/GenBank/DDBJ databases">
        <title>Section-level genome sequencing of Aspergillus section Nigri to investigate inter- and intra-species variation.</title>
        <authorList>
            <consortium name="DOE Joint Genome Institute"/>
            <person name="Vesth T.C."/>
            <person name="Nybo J.L."/>
            <person name="Theobald S."/>
            <person name="Frisvad J.C."/>
            <person name="Larsen T.O."/>
            <person name="Nielsen K.F."/>
            <person name="Hoof J.B."/>
            <person name="Brandl J."/>
            <person name="Salamov A."/>
            <person name="Riley R."/>
            <person name="Gladden J.M."/>
            <person name="Phatale P."/>
            <person name="Nielsen M.T."/>
            <person name="Lyhne E.K."/>
            <person name="Kogle M.E."/>
            <person name="Strasser K."/>
            <person name="McDonnell E."/>
            <person name="Barry K."/>
            <person name="Clum A."/>
            <person name="Chen C."/>
            <person name="Nolan M."/>
            <person name="Sandor L."/>
            <person name="Kuo A."/>
            <person name="Lipzen A."/>
            <person name="Hainaut M."/>
            <person name="Drula E."/>
            <person name="Tsang A."/>
            <person name="Magnuson J.K."/>
            <person name="Henrissat B."/>
            <person name="Wiebenga A."/>
            <person name="Simmons B.A."/>
            <person name="Makela M.R."/>
            <person name="De vries R.P."/>
            <person name="Grigoriev I.V."/>
            <person name="Mortensen U.H."/>
            <person name="Baker S.E."/>
            <person name="Andersen M.R."/>
        </authorList>
    </citation>
    <scope>NUCLEOTIDE SEQUENCE [LARGE SCALE GENOMIC DNA]</scope>
    <source>
        <strain evidence="2 3">ATCC 13496</strain>
    </source>
</reference>
<dbReference type="GO" id="GO:0003729">
    <property type="term" value="F:mRNA binding"/>
    <property type="evidence" value="ECO:0007669"/>
    <property type="project" value="TreeGrafter"/>
</dbReference>
<dbReference type="EMBL" id="KZ851904">
    <property type="protein sequence ID" value="RDH23644.1"/>
    <property type="molecule type" value="Genomic_DNA"/>
</dbReference>
<dbReference type="GO" id="GO:0031499">
    <property type="term" value="C:TRAMP complex"/>
    <property type="evidence" value="ECO:0007669"/>
    <property type="project" value="TreeGrafter"/>
</dbReference>
<dbReference type="GO" id="GO:0031123">
    <property type="term" value="P:RNA 3'-end processing"/>
    <property type="evidence" value="ECO:0007669"/>
    <property type="project" value="TreeGrafter"/>
</dbReference>
<dbReference type="GO" id="GO:0005730">
    <property type="term" value="C:nucleolus"/>
    <property type="evidence" value="ECO:0007669"/>
    <property type="project" value="TreeGrafter"/>
</dbReference>
<dbReference type="AlphaFoldDB" id="A0A370C737"/>
<protein>
    <recommendedName>
        <fullName evidence="4">Polynucleotide adenylyltransferase</fullName>
    </recommendedName>
</protein>
<accession>A0A370C737</accession>